<dbReference type="EMBL" id="JANSHE010003087">
    <property type="protein sequence ID" value="KAJ2987769.1"/>
    <property type="molecule type" value="Genomic_DNA"/>
</dbReference>
<proteinExistence type="predicted"/>
<organism evidence="1 2">
    <name type="scientific">Trametes sanguinea</name>
    <dbReference type="NCBI Taxonomy" id="158606"/>
    <lineage>
        <taxon>Eukaryota</taxon>
        <taxon>Fungi</taxon>
        <taxon>Dikarya</taxon>
        <taxon>Basidiomycota</taxon>
        <taxon>Agaricomycotina</taxon>
        <taxon>Agaricomycetes</taxon>
        <taxon>Polyporales</taxon>
        <taxon>Polyporaceae</taxon>
        <taxon>Trametes</taxon>
    </lineage>
</organism>
<reference evidence="1" key="1">
    <citation type="submission" date="2022-08" db="EMBL/GenBank/DDBJ databases">
        <title>Genome Sequence of Pycnoporus sanguineus.</title>
        <authorList>
            <person name="Buettner E."/>
        </authorList>
    </citation>
    <scope>NUCLEOTIDE SEQUENCE</scope>
    <source>
        <strain evidence="1">CG-C14</strain>
    </source>
</reference>
<dbReference type="Proteomes" id="UP001144978">
    <property type="component" value="Unassembled WGS sequence"/>
</dbReference>
<comment type="caution">
    <text evidence="1">The sequence shown here is derived from an EMBL/GenBank/DDBJ whole genome shotgun (WGS) entry which is preliminary data.</text>
</comment>
<accession>A0ACC1P8J4</accession>
<sequence>MARNPAVYPNPDAFDPERYLEEGVDETTMKARDPRNYVFGFGRRRCPGAWMIDSSLWIAIASMLASFDISKAVDEFGKPIEPEVVYDNSVFTGPYPLATRMLCGCAISRMSVAFAQHLQDAAQPSVHVGTDSVRIDANASRLPTEPSSLSSMTSVRAQRRPSRSSGKRRASQTERERTPTARRRPSPIYRSTVHLHPYPHPPITPPLNGLPSRRRARTELRGRPTVIHSFSSSPRSAPRCPREASRERAHRILSTSVRPNFLLFAFRRLSSILSALVLVYILPSCNIDPGSNAAAAAYTHRYDAIELLSSSLAVFGWWPTMLWEVASF</sequence>
<evidence type="ECO:0000313" key="2">
    <source>
        <dbReference type="Proteomes" id="UP001144978"/>
    </source>
</evidence>
<gene>
    <name evidence="1" type="ORF">NUW54_g9327</name>
</gene>
<protein>
    <submittedName>
        <fullName evidence="1">Uncharacterized protein</fullName>
    </submittedName>
</protein>
<keyword evidence="2" id="KW-1185">Reference proteome</keyword>
<name>A0ACC1P8J4_9APHY</name>
<evidence type="ECO:0000313" key="1">
    <source>
        <dbReference type="EMBL" id="KAJ2987769.1"/>
    </source>
</evidence>